<evidence type="ECO:0000313" key="3">
    <source>
        <dbReference type="Proteomes" id="UP000265930"/>
    </source>
</evidence>
<keyword evidence="1" id="KW-1133">Transmembrane helix</keyword>
<reference evidence="2 3" key="1">
    <citation type="submission" date="2018-08" db="EMBL/GenBank/DDBJ databases">
        <title>Genome of Clostridium chromiireducens C1, DSM12136.</title>
        <authorList>
            <person name="Xing M."/>
            <person name="Wei Y."/>
            <person name="Ang E.L."/>
            <person name="Zhao H."/>
            <person name="Zhang Y."/>
        </authorList>
    </citation>
    <scope>NUCLEOTIDE SEQUENCE [LARGE SCALE GENOMIC DNA]</scope>
    <source>
        <strain evidence="2 3">C1</strain>
    </source>
</reference>
<dbReference type="RefSeq" id="WP_119366916.1">
    <property type="nucleotide sequence ID" value="NZ_QXDJ01000003.1"/>
</dbReference>
<evidence type="ECO:0000256" key="1">
    <source>
        <dbReference type="SAM" id="Phobius"/>
    </source>
</evidence>
<feature type="transmembrane region" description="Helical" evidence="1">
    <location>
        <begin position="101"/>
        <end position="123"/>
    </location>
</feature>
<dbReference type="EMBL" id="QXDJ01000003">
    <property type="protein sequence ID" value="RII34124.1"/>
    <property type="molecule type" value="Genomic_DNA"/>
</dbReference>
<feature type="transmembrane region" description="Helical" evidence="1">
    <location>
        <begin position="76"/>
        <end position="95"/>
    </location>
</feature>
<name>A0A399IM08_9CLOT</name>
<organism evidence="2 3">
    <name type="scientific">Clostridium chromiireducens</name>
    <dbReference type="NCBI Taxonomy" id="225345"/>
    <lineage>
        <taxon>Bacteria</taxon>
        <taxon>Bacillati</taxon>
        <taxon>Bacillota</taxon>
        <taxon>Clostridia</taxon>
        <taxon>Eubacteriales</taxon>
        <taxon>Clostridiaceae</taxon>
        <taxon>Clostridium</taxon>
    </lineage>
</organism>
<keyword evidence="1" id="KW-0472">Membrane</keyword>
<dbReference type="Proteomes" id="UP000265930">
    <property type="component" value="Unassembled WGS sequence"/>
</dbReference>
<proteinExistence type="predicted"/>
<evidence type="ECO:0000313" key="2">
    <source>
        <dbReference type="EMBL" id="RII34124.1"/>
    </source>
</evidence>
<keyword evidence="1" id="KW-0812">Transmembrane</keyword>
<comment type="caution">
    <text evidence="2">The sequence shown here is derived from an EMBL/GenBank/DDBJ whole genome shotgun (WGS) entry which is preliminary data.</text>
</comment>
<accession>A0A399IM08</accession>
<feature type="transmembrane region" description="Helical" evidence="1">
    <location>
        <begin position="48"/>
        <end position="69"/>
    </location>
</feature>
<gene>
    <name evidence="2" type="ORF">D2A34_13210</name>
</gene>
<sequence length="142" mass="16057">MKKLVKIFISRILPIITLITFIIIGGIKNQLIAAEEGLHRTMSGVIEAIAWSLRGIYVAILIKVFSSVLYSELNKLVKIAVFLLMVVLNFPLIYFMDLAPFFPLALLIAIPLVNFIVYIPILVSRKVKKEITKLDESNDKLE</sequence>
<dbReference type="AlphaFoldDB" id="A0A399IM08"/>
<protein>
    <submittedName>
        <fullName evidence="2">Uncharacterized protein</fullName>
    </submittedName>
</protein>
<feature type="transmembrane region" description="Helical" evidence="1">
    <location>
        <begin position="12"/>
        <end position="28"/>
    </location>
</feature>